<dbReference type="NCBIfam" id="TIGR04057">
    <property type="entry name" value="SusC_RagA_signa"/>
    <property type="match status" value="1"/>
</dbReference>
<dbReference type="InterPro" id="IPR023996">
    <property type="entry name" value="TonB-dep_OMP_SusC/RagA"/>
</dbReference>
<comment type="caution">
    <text evidence="4">The sequence shown here is derived from an EMBL/GenBank/DDBJ whole genome shotgun (WGS) entry which is preliminary data.</text>
</comment>
<evidence type="ECO:0000259" key="3">
    <source>
        <dbReference type="Pfam" id="PF07715"/>
    </source>
</evidence>
<keyword evidence="1" id="KW-0813">Transport</keyword>
<comment type="similarity">
    <text evidence="1">Belongs to the TonB-dependent receptor family.</text>
</comment>
<evidence type="ECO:0000313" key="4">
    <source>
        <dbReference type="EMBL" id="MBW4769480.1"/>
    </source>
</evidence>
<dbReference type="Proteomes" id="UP000788426">
    <property type="component" value="Unassembled WGS sequence"/>
</dbReference>
<sequence>MLPKRQRKIYYSCCSSLRTTVFALGFLMCGTAVSAAINSPTSPNYNVEVAKTHVEGVVVDANGAPLIGVSVVQDGTSNGFVTDMDGHFSLSVPVNSTLKISYVGYETQYVTVKDQKNLRIVLREDSKALSEVVVVGYGTIRKADLAGSVSVLGSKSFKDQPLTRAADALQGRVSGVNVENSGIPGGAIKIRVRGTGSINKSNDPLYVVDGIVRESGLDGINPEDIQSIQVLKDASSTAIYGARGANGVVMITTKTGKNGVREIMFDASLGIATLPKKYDLLKPYEYAKALEEVKGIRDFTADQLEAYRNGSAGIDWQDEIFRTGYTQNYKLAVSNGNANTQYYISGNFMKQSGIIINSDYRRYQAKASISSQLTDWLHVNADVNASHNIRRGGGLMFDKGNPLWVALNYSPTMEMRDKSGKYNVDPYNSIARNPIGDLRENTSEFMSNVFNGRLELKFNIAKGLTFTTTNGVDYNDSKAYFFTSSLVRATNGMSNVDNYRMMLQTSNTLNYLGDFGDHHLDATLVYEATSSNDRMIDITGKNLLTESVHWWNIGNANTRDAENGTSKWALQSYVGRLVYNYHDRYRVTGTLRADGSSRFMKKKWGWFPSIAAAWTVSNENFMKDFNALQDIKLRMSYGVVGNQAIQPYSTLGLLKTIGYGFGSSTNLVGYANDAIATPDVTWESTRQFDLGVEFGVFNKRLNVSFDYFYKKSPNALVLKDIPGYRGGGKYWVNDGVISNKGVELTLDANILSTKDFSWNSNLNVSYIKNRVEKLAGGTNDFVWGSKPAPGMVDQATIIKPGYAIGTFWGYKWTGLDKDGKDTYLDVDGKNGVDGNDRMDIGKYAPDVTFGWNNTLTYKNWDVNFFINGAFGASRLNLVRFGMASMVGDSRFITLREAYTEGFDKKGAGAFYPSLTATGNRYEAVSTKWFEKADYVRLENLSVSYNLSKKVTKFADLRLTLSCQNLFTITGYSGYDPAGSNFSEGHVDVDGGVDIGAYPTPRTITFGVRMNF</sequence>
<gene>
    <name evidence="4" type="ORF">KZO38_06850</name>
</gene>
<dbReference type="InterPro" id="IPR023997">
    <property type="entry name" value="TonB-dep_OMP_SusC/RagA_CS"/>
</dbReference>
<dbReference type="EMBL" id="JAHXCT010000004">
    <property type="protein sequence ID" value="MBW4769480.1"/>
    <property type="molecule type" value="Genomic_DNA"/>
</dbReference>
<keyword evidence="1" id="KW-0812">Transmembrane</keyword>
<keyword evidence="1" id="KW-1134">Transmembrane beta strand</keyword>
<dbReference type="PROSITE" id="PS52016">
    <property type="entry name" value="TONB_DEPENDENT_REC_3"/>
    <property type="match status" value="1"/>
</dbReference>
<keyword evidence="1" id="KW-0998">Cell outer membrane</keyword>
<feature type="domain" description="TonB-dependent receptor plug" evidence="3">
    <location>
        <begin position="142"/>
        <end position="248"/>
    </location>
</feature>
<keyword evidence="5" id="KW-1185">Reference proteome</keyword>
<accession>A0ABS6YD37</accession>
<dbReference type="NCBIfam" id="TIGR04056">
    <property type="entry name" value="OMP_RagA_SusC"/>
    <property type="match status" value="1"/>
</dbReference>
<evidence type="ECO:0000256" key="1">
    <source>
        <dbReference type="PROSITE-ProRule" id="PRU01360"/>
    </source>
</evidence>
<evidence type="ECO:0000313" key="5">
    <source>
        <dbReference type="Proteomes" id="UP000788426"/>
    </source>
</evidence>
<name>A0ABS6YD37_9BACT</name>
<organism evidence="4 5">
    <name type="scientific">Hoylesella nanceiensis</name>
    <dbReference type="NCBI Taxonomy" id="425941"/>
    <lineage>
        <taxon>Bacteria</taxon>
        <taxon>Pseudomonadati</taxon>
        <taxon>Bacteroidota</taxon>
        <taxon>Bacteroidia</taxon>
        <taxon>Bacteroidales</taxon>
        <taxon>Prevotellaceae</taxon>
        <taxon>Hoylesella</taxon>
    </lineage>
</organism>
<feature type="chain" id="PRO_5045246717" evidence="2">
    <location>
        <begin position="36"/>
        <end position="1011"/>
    </location>
</feature>
<evidence type="ECO:0000256" key="2">
    <source>
        <dbReference type="SAM" id="SignalP"/>
    </source>
</evidence>
<comment type="subcellular location">
    <subcellularLocation>
        <location evidence="1">Cell outer membrane</location>
        <topology evidence="1">Multi-pass membrane protein</topology>
    </subcellularLocation>
</comment>
<keyword evidence="2" id="KW-0732">Signal</keyword>
<dbReference type="Pfam" id="PF13715">
    <property type="entry name" value="CarbopepD_reg_2"/>
    <property type="match status" value="1"/>
</dbReference>
<keyword evidence="1" id="KW-0472">Membrane</keyword>
<dbReference type="InterPro" id="IPR012910">
    <property type="entry name" value="Plug_dom"/>
</dbReference>
<proteinExistence type="inferred from homology"/>
<feature type="signal peptide" evidence="2">
    <location>
        <begin position="1"/>
        <end position="35"/>
    </location>
</feature>
<reference evidence="4 5" key="1">
    <citation type="submission" date="2021-07" db="EMBL/GenBank/DDBJ databases">
        <title>Genomic diversity and antimicrobial resistance of Prevotella spp. isolated from chronic lung disease airways.</title>
        <authorList>
            <person name="Webb K.A."/>
            <person name="Olagoke O.S."/>
            <person name="Baird T."/>
            <person name="Neill J."/>
            <person name="Pham A."/>
            <person name="Wells T.J."/>
            <person name="Ramsay K.A."/>
            <person name="Bell S.C."/>
            <person name="Sarovich D.S."/>
            <person name="Price E.P."/>
        </authorList>
    </citation>
    <scope>NUCLEOTIDE SEQUENCE [LARGE SCALE GENOMIC DNA]</scope>
    <source>
        <strain evidence="4 5">SCHI0011.S.12</strain>
    </source>
</reference>
<protein>
    <submittedName>
        <fullName evidence="4">TonB-dependent receptor</fullName>
    </submittedName>
</protein>
<keyword evidence="4" id="KW-0675">Receptor</keyword>
<dbReference type="Pfam" id="PF07715">
    <property type="entry name" value="Plug"/>
    <property type="match status" value="1"/>
</dbReference>
<dbReference type="InterPro" id="IPR039426">
    <property type="entry name" value="TonB-dep_rcpt-like"/>
</dbReference>